<dbReference type="EMBL" id="CP155447">
    <property type="protein sequence ID" value="XBH06730.1"/>
    <property type="molecule type" value="Genomic_DNA"/>
</dbReference>
<dbReference type="InterPro" id="IPR053812">
    <property type="entry name" value="HTH_Sigma70_ECF-like"/>
</dbReference>
<dbReference type="Pfam" id="PF07638">
    <property type="entry name" value="Sigma70_ECF"/>
    <property type="match status" value="1"/>
</dbReference>
<dbReference type="RefSeq" id="WP_406699579.1">
    <property type="nucleotide sequence ID" value="NZ_CP155447.1"/>
</dbReference>
<dbReference type="Gene3D" id="1.10.1740.10">
    <property type="match status" value="1"/>
</dbReference>
<gene>
    <name evidence="2" type="ORF">V5E97_12020</name>
</gene>
<proteinExistence type="predicted"/>
<organism evidence="2">
    <name type="scientific">Singulisphaera sp. Ch08</name>
    <dbReference type="NCBI Taxonomy" id="3120278"/>
    <lineage>
        <taxon>Bacteria</taxon>
        <taxon>Pseudomonadati</taxon>
        <taxon>Planctomycetota</taxon>
        <taxon>Planctomycetia</taxon>
        <taxon>Isosphaerales</taxon>
        <taxon>Isosphaeraceae</taxon>
        <taxon>Singulisphaera</taxon>
    </lineage>
</organism>
<dbReference type="AlphaFoldDB" id="A0AAU7CN63"/>
<name>A0AAU7CN63_9BACT</name>
<protein>
    <submittedName>
        <fullName evidence="2">ECF-type sigma factor</fullName>
    </submittedName>
</protein>
<evidence type="ECO:0000313" key="2">
    <source>
        <dbReference type="EMBL" id="XBH06730.1"/>
    </source>
</evidence>
<reference evidence="2" key="1">
    <citation type="submission" date="2024-05" db="EMBL/GenBank/DDBJ databases">
        <title>Planctomycetes of the genus Singulisphaera possess chitinolytic capabilities.</title>
        <authorList>
            <person name="Ivanova A."/>
        </authorList>
    </citation>
    <scope>NUCLEOTIDE SEQUENCE</scope>
    <source>
        <strain evidence="2">Ch08T</strain>
    </source>
</reference>
<sequence length="204" mass="22657">MTTEDKGSVSIWVGNLKAGDQAAAQKLWDRYFDKLVHVARAKLRASRRPGIIEDEEDAALSAFDSLCAGAALGRFPQLADRDDLWKLLVVITARKAVDQMQREGRQKRGGGRVVGESTLAGPIADEGLGGLDQMVGSEPSPEFAVMVADEHRRLLNLLGDETLRRIAIWKMEGYTNEEIRLKLGCSLRTVANKLELIRRTWLDE</sequence>
<evidence type="ECO:0000259" key="1">
    <source>
        <dbReference type="Pfam" id="PF07638"/>
    </source>
</evidence>
<accession>A0AAU7CN63</accession>
<feature type="domain" description="RNA polymerase sigma-70 ECF-like HTH" evidence="1">
    <location>
        <begin position="8"/>
        <end position="203"/>
    </location>
</feature>